<evidence type="ECO:0000259" key="4">
    <source>
        <dbReference type="PROSITE" id="PS50102"/>
    </source>
</evidence>
<dbReference type="InterPro" id="IPR035979">
    <property type="entry name" value="RBD_domain_sf"/>
</dbReference>
<dbReference type="OrthoDB" id="1099063at2759"/>
<dbReference type="InterPro" id="IPR000504">
    <property type="entry name" value="RRM_dom"/>
</dbReference>
<keyword evidence="6" id="KW-1185">Reference proteome</keyword>
<feature type="domain" description="RRM" evidence="4">
    <location>
        <begin position="4"/>
        <end position="74"/>
    </location>
</feature>
<dbReference type="PANTHER" id="PTHR23003:SF51">
    <property type="entry name" value="SERINE-ARGININE PROTEIN 55"/>
    <property type="match status" value="1"/>
</dbReference>
<evidence type="ECO:0000256" key="1">
    <source>
        <dbReference type="ARBA" id="ARBA00022884"/>
    </source>
</evidence>
<feature type="compositionally biased region" description="Basic and acidic residues" evidence="3">
    <location>
        <begin position="180"/>
        <end position="230"/>
    </location>
</feature>
<dbReference type="SUPFAM" id="SSF54928">
    <property type="entry name" value="RNA-binding domain, RBD"/>
    <property type="match status" value="1"/>
</dbReference>
<dbReference type="Pfam" id="PF00076">
    <property type="entry name" value="RRM_1"/>
    <property type="match status" value="2"/>
</dbReference>
<name>A0A165DXC9_9BASI</name>
<accession>A0A165DXC9</accession>
<dbReference type="GO" id="GO:0005634">
    <property type="term" value="C:nucleus"/>
    <property type="evidence" value="ECO:0007669"/>
    <property type="project" value="TreeGrafter"/>
</dbReference>
<keyword evidence="1 2" id="KW-0694">RNA-binding</keyword>
<organism evidence="5 6">
    <name type="scientific">Calocera cornea HHB12733</name>
    <dbReference type="NCBI Taxonomy" id="1353952"/>
    <lineage>
        <taxon>Eukaryota</taxon>
        <taxon>Fungi</taxon>
        <taxon>Dikarya</taxon>
        <taxon>Basidiomycota</taxon>
        <taxon>Agaricomycotina</taxon>
        <taxon>Dacrymycetes</taxon>
        <taxon>Dacrymycetales</taxon>
        <taxon>Dacrymycetaceae</taxon>
        <taxon>Calocera</taxon>
    </lineage>
</organism>
<protein>
    <recommendedName>
        <fullName evidence="4">RRM domain-containing protein</fullName>
    </recommendedName>
</protein>
<dbReference type="PROSITE" id="PS50102">
    <property type="entry name" value="RRM"/>
    <property type="match status" value="2"/>
</dbReference>
<dbReference type="GO" id="GO:0005737">
    <property type="term" value="C:cytoplasm"/>
    <property type="evidence" value="ECO:0007669"/>
    <property type="project" value="TreeGrafter"/>
</dbReference>
<dbReference type="EMBL" id="KV424030">
    <property type="protein sequence ID" value="KZT53734.1"/>
    <property type="molecule type" value="Genomic_DNA"/>
</dbReference>
<evidence type="ECO:0000256" key="2">
    <source>
        <dbReference type="PROSITE-ProRule" id="PRU00176"/>
    </source>
</evidence>
<dbReference type="Gene3D" id="3.30.70.330">
    <property type="match status" value="2"/>
</dbReference>
<reference evidence="5 6" key="1">
    <citation type="journal article" date="2016" name="Mol. Biol. Evol.">
        <title>Comparative Genomics of Early-Diverging Mushroom-Forming Fungi Provides Insights into the Origins of Lignocellulose Decay Capabilities.</title>
        <authorList>
            <person name="Nagy L.G."/>
            <person name="Riley R."/>
            <person name="Tritt A."/>
            <person name="Adam C."/>
            <person name="Daum C."/>
            <person name="Floudas D."/>
            <person name="Sun H."/>
            <person name="Yadav J.S."/>
            <person name="Pangilinan J."/>
            <person name="Larsson K.H."/>
            <person name="Matsuura K."/>
            <person name="Barry K."/>
            <person name="Labutti K."/>
            <person name="Kuo R."/>
            <person name="Ohm R.A."/>
            <person name="Bhattacharya S.S."/>
            <person name="Shirouzu T."/>
            <person name="Yoshinaga Y."/>
            <person name="Martin F.M."/>
            <person name="Grigoriev I.V."/>
            <person name="Hibbett D.S."/>
        </authorList>
    </citation>
    <scope>NUCLEOTIDE SEQUENCE [LARGE SCALE GENOMIC DNA]</scope>
    <source>
        <strain evidence="5 6">HHB12733</strain>
    </source>
</reference>
<feature type="compositionally biased region" description="Gly residues" evidence="3">
    <location>
        <begin position="168"/>
        <end position="177"/>
    </location>
</feature>
<dbReference type="CDD" id="cd12339">
    <property type="entry name" value="RRM2_SRSF1_4_like"/>
    <property type="match status" value="1"/>
</dbReference>
<gene>
    <name evidence="5" type="ORF">CALCODRAFT_474354</name>
</gene>
<dbReference type="InterPro" id="IPR050374">
    <property type="entry name" value="RRT5_SRSF_SR"/>
</dbReference>
<feature type="domain" description="RRM" evidence="4">
    <location>
        <begin position="95"/>
        <end position="168"/>
    </location>
</feature>
<dbReference type="GO" id="GO:0003729">
    <property type="term" value="F:mRNA binding"/>
    <property type="evidence" value="ECO:0007669"/>
    <property type="project" value="TreeGrafter"/>
</dbReference>
<feature type="compositionally biased region" description="Basic and acidic residues" evidence="3">
    <location>
        <begin position="237"/>
        <end position="312"/>
    </location>
</feature>
<dbReference type="STRING" id="1353952.A0A165DXC9"/>
<dbReference type="SMART" id="SM00360">
    <property type="entry name" value="RRM"/>
    <property type="match status" value="2"/>
</dbReference>
<proteinExistence type="predicted"/>
<evidence type="ECO:0000313" key="6">
    <source>
        <dbReference type="Proteomes" id="UP000076842"/>
    </source>
</evidence>
<dbReference type="Proteomes" id="UP000076842">
    <property type="component" value="Unassembled WGS sequence"/>
</dbReference>
<dbReference type="AlphaFoldDB" id="A0A165DXC9"/>
<dbReference type="InterPro" id="IPR012677">
    <property type="entry name" value="Nucleotide-bd_a/b_plait_sf"/>
</dbReference>
<feature type="region of interest" description="Disordered" evidence="3">
    <location>
        <begin position="162"/>
        <end position="312"/>
    </location>
</feature>
<sequence length="312" mass="36207">MSGKRVYIGKMPRDAMKQDVEQFFDGYGRILDCRIMNGFGFVEFDSPKDAEDVVASFQGKKLLGEPVIIELAKESRRERGPDERGPRPFTRRPGYRILVHGISRDTSWQDLKDFGREAGAVTFSDIDRDNPGEGILEYLTPEDQENALRVLNDRDLRGTTVRVTRGEVGSGGLGGNGADYARDREFRRSRSPSRREPFERRRSPPPRRDYDERPRYDDRDRRESGRDRYAEAPPRSAGEDRYAERPRYDDRPPRYDDRPPRDSGRNGDARPPYEERGSRYDDRPPRGGYTEGDRPPRRDDRDRRADTGRDGW</sequence>
<dbReference type="PANTHER" id="PTHR23003">
    <property type="entry name" value="RNA RECOGNITION MOTIF RRM DOMAIN CONTAINING PROTEIN"/>
    <property type="match status" value="1"/>
</dbReference>
<evidence type="ECO:0000256" key="3">
    <source>
        <dbReference type="SAM" id="MobiDB-lite"/>
    </source>
</evidence>
<dbReference type="InParanoid" id="A0A165DXC9"/>
<evidence type="ECO:0000313" key="5">
    <source>
        <dbReference type="EMBL" id="KZT53734.1"/>
    </source>
</evidence>